<feature type="compositionally biased region" description="Basic and acidic residues" evidence="3">
    <location>
        <begin position="208"/>
        <end position="219"/>
    </location>
</feature>
<keyword evidence="2" id="KW-0539">Nucleus</keyword>
<feature type="compositionally biased region" description="Acidic residues" evidence="3">
    <location>
        <begin position="232"/>
        <end position="251"/>
    </location>
</feature>
<dbReference type="InterPro" id="IPR008501">
    <property type="entry name" value="THOC7/Mft1"/>
</dbReference>
<sequence length="258" mass="29692">MDEESMLRTRLEIDDRNVRGLQKKISSWLTTLPTESIEASQNVYESLLLNLSAYQTTIERYPLLATANSMDIEKYGQMVDQTVHAVGSTAEQISSLKDELKEAQKVRDNKLEYDKVAREIMKLETRESYNQTIKELEADIAMLKREKTNKEKAFDSRKTNFSELIKTVKELQRTVEEERAKGNEMQKKLMDMDREYESSDDEASVNSESREHTPEERRATNGGSHRFQERSNDDDDDDDGDEEGMVADEEAIVNGVVC</sequence>
<proteinExistence type="predicted"/>
<reference evidence="4 5" key="1">
    <citation type="submission" date="2020-12" db="EMBL/GenBank/DDBJ databases">
        <title>Metabolic potential, ecology and presence of endohyphal bacteria is reflected in genomic diversity of Mucoromycotina.</title>
        <authorList>
            <person name="Muszewska A."/>
            <person name="Okrasinska A."/>
            <person name="Steczkiewicz K."/>
            <person name="Drgas O."/>
            <person name="Orlowska M."/>
            <person name="Perlinska-Lenart U."/>
            <person name="Aleksandrzak-Piekarczyk T."/>
            <person name="Szatraj K."/>
            <person name="Zielenkiewicz U."/>
            <person name="Pilsyk S."/>
            <person name="Malc E."/>
            <person name="Mieczkowski P."/>
            <person name="Kruszewska J.S."/>
            <person name="Biernat P."/>
            <person name="Pawlowska J."/>
        </authorList>
    </citation>
    <scope>NUCLEOTIDE SEQUENCE [LARGE SCALE GENOMIC DNA]</scope>
    <source>
        <strain evidence="4 5">CBS 142.35</strain>
    </source>
</reference>
<dbReference type="Proteomes" id="UP000646827">
    <property type="component" value="Unassembled WGS sequence"/>
</dbReference>
<accession>A0A8H7VDL3</accession>
<dbReference type="GO" id="GO:0006397">
    <property type="term" value="P:mRNA processing"/>
    <property type="evidence" value="ECO:0007669"/>
    <property type="project" value="InterPro"/>
</dbReference>
<evidence type="ECO:0000256" key="1">
    <source>
        <dbReference type="ARBA" id="ARBA00004123"/>
    </source>
</evidence>
<protein>
    <recommendedName>
        <fullName evidence="6">THO complex subunit 7</fullName>
    </recommendedName>
</protein>
<dbReference type="Pfam" id="PF05615">
    <property type="entry name" value="THOC7"/>
    <property type="match status" value="1"/>
</dbReference>
<feature type="region of interest" description="Disordered" evidence="3">
    <location>
        <begin position="175"/>
        <end position="258"/>
    </location>
</feature>
<feature type="compositionally biased region" description="Basic and acidic residues" evidence="3">
    <location>
        <begin position="175"/>
        <end position="197"/>
    </location>
</feature>
<gene>
    <name evidence="4" type="ORF">INT45_013067</name>
</gene>
<dbReference type="EMBL" id="JAEPRB010000190">
    <property type="protein sequence ID" value="KAG2219201.1"/>
    <property type="molecule type" value="Genomic_DNA"/>
</dbReference>
<evidence type="ECO:0000256" key="2">
    <source>
        <dbReference type="ARBA" id="ARBA00023242"/>
    </source>
</evidence>
<evidence type="ECO:0008006" key="6">
    <source>
        <dbReference type="Google" id="ProtNLM"/>
    </source>
</evidence>
<comment type="subcellular location">
    <subcellularLocation>
        <location evidence="1">Nucleus</location>
    </subcellularLocation>
</comment>
<dbReference type="GO" id="GO:0000445">
    <property type="term" value="C:THO complex part of transcription export complex"/>
    <property type="evidence" value="ECO:0007669"/>
    <property type="project" value="InterPro"/>
</dbReference>
<name>A0A8H7VDL3_9FUNG</name>
<evidence type="ECO:0000313" key="4">
    <source>
        <dbReference type="EMBL" id="KAG2219201.1"/>
    </source>
</evidence>
<keyword evidence="5" id="KW-1185">Reference proteome</keyword>
<organism evidence="4 5">
    <name type="scientific">Circinella minor</name>
    <dbReference type="NCBI Taxonomy" id="1195481"/>
    <lineage>
        <taxon>Eukaryota</taxon>
        <taxon>Fungi</taxon>
        <taxon>Fungi incertae sedis</taxon>
        <taxon>Mucoromycota</taxon>
        <taxon>Mucoromycotina</taxon>
        <taxon>Mucoromycetes</taxon>
        <taxon>Mucorales</taxon>
        <taxon>Lichtheimiaceae</taxon>
        <taxon>Circinella</taxon>
    </lineage>
</organism>
<dbReference type="OrthoDB" id="205166at2759"/>
<comment type="caution">
    <text evidence="4">The sequence shown here is derived from an EMBL/GenBank/DDBJ whole genome shotgun (WGS) entry which is preliminary data.</text>
</comment>
<dbReference type="AlphaFoldDB" id="A0A8H7VDL3"/>
<evidence type="ECO:0000256" key="3">
    <source>
        <dbReference type="SAM" id="MobiDB-lite"/>
    </source>
</evidence>
<evidence type="ECO:0000313" key="5">
    <source>
        <dbReference type="Proteomes" id="UP000646827"/>
    </source>
</evidence>